<dbReference type="InterPro" id="IPR028889">
    <property type="entry name" value="USP"/>
</dbReference>
<dbReference type="Pfam" id="PF13446">
    <property type="entry name" value="RPT"/>
    <property type="match status" value="2"/>
</dbReference>
<dbReference type="InterPro" id="IPR018200">
    <property type="entry name" value="USP_CS"/>
</dbReference>
<dbReference type="Proteomes" id="UP000781932">
    <property type="component" value="Unassembled WGS sequence"/>
</dbReference>
<feature type="compositionally biased region" description="Pro residues" evidence="7">
    <location>
        <begin position="726"/>
        <end position="741"/>
    </location>
</feature>
<protein>
    <recommendedName>
        <fullName evidence="2">ubiquitinyl hydrolase 1</fullName>
        <ecNumber evidence="2">3.4.19.12</ecNumber>
    </recommendedName>
</protein>
<dbReference type="InterPro" id="IPR025305">
    <property type="entry name" value="UCH_repeat_domain"/>
</dbReference>
<evidence type="ECO:0000256" key="4">
    <source>
        <dbReference type="ARBA" id="ARBA00022786"/>
    </source>
</evidence>
<reference evidence="9" key="1">
    <citation type="submission" date="2020-03" db="EMBL/GenBank/DDBJ databases">
        <authorList>
            <person name="He L."/>
        </authorList>
    </citation>
    <scope>NUCLEOTIDE SEQUENCE</scope>
    <source>
        <strain evidence="9">CkLH20</strain>
    </source>
</reference>
<evidence type="ECO:0000259" key="8">
    <source>
        <dbReference type="PROSITE" id="PS50235"/>
    </source>
</evidence>
<dbReference type="EC" id="3.4.19.12" evidence="2"/>
<dbReference type="OrthoDB" id="2420415at2759"/>
<dbReference type="InterPro" id="IPR044635">
    <property type="entry name" value="UBP14-like"/>
</dbReference>
<dbReference type="Pfam" id="PF00443">
    <property type="entry name" value="UCH"/>
    <property type="match status" value="1"/>
</dbReference>
<dbReference type="GO" id="GO:0004843">
    <property type="term" value="F:cysteine-type deubiquitinase activity"/>
    <property type="evidence" value="ECO:0007669"/>
    <property type="project" value="UniProtKB-EC"/>
</dbReference>
<sequence length="1218" mass="136125">MVAADSYAIMSPPDSPPATQHWEGRAPEIKEYMAGKSGRLAPRWIHDLLHSELDVGSFVRIEWDLDAGCSRHTLVPVGNQSTADTANPGVLSCVCTTCNYHFIIRTAWDADRRVNLCEPFPHHFPPKETDFYLHHLVSVKQPPQHHDFTSHYHPSIRESLIAVEHFACSAPRCTFQVTAEISRPRLKREWVQLLIDQERILSNLKTARKESPERFADAKDEWCSSAPSTLNTYLRDLLDPKTLPRNISKRNKRFHVVFGEECYAIFRAVQFTEESIGKDGVPEPYFIPPTLEPSNPGTPTELNTLRAFVEDMQAEAESLITRNGGNETRTEAGTRIYKLLQCLDFPRNQNAHQASDAHRILGVLPDFNKALIFYAYKRQSSLSEQRRSVYAEALCKIAQETPDEDFQTQAVQELTMVGTLPTADHHGAGDDLQQQAYSFFSLQHTASRDAVISAYDKKVEHSPSQADLAKNMLQMIGRHRSDEIIFNHASGPMFLPMDLAAAYRSLDCDPEWPDEHVRMLCEVKINKNPEDKIAAEQTVKALEVIAEDRESSDLREAVFALRGGLQLPAEGAHEGSHTNSSGQPATARLDIPAGLKNIGNTCYLNSILQYLRTVTPLTNLLTQYPLHQLGQDAQDIEDRLLGGNKTKVTKEEAAIGRILVEELNNLLSDLDNTQKAYIQPSQRLANAVLLGTAQIKESSNAANNKQNEEHKDEGQKQQVTGAQPATLPPPPLPARPAPVPPKNVEHVEDTNMVNVTVDPVSGSASSVSSQTLVSMPDAGQEKDHDVEDKSDMEPILEQDDMAAPNPSKDKDVQMPDAESQALSTDEIVRKALETQKRSSGTDQQDVTEVMGNIITRLQASIRRTSTSADGVQLEPIMETLFVESVEHKKMPNQEGFNTQSACEFYIWAYPAASGPCTIHEGLSRNFDLQRAEGNGGDVWMYTSIKKLPPVLHIVIQRTQQNGEKNMNPVEVSEMLYLDRYMDTPEDSPLFKRRQKGWGLQKRLRELDGIPKTPDEDLTALDKFTSDFVCNGNSSPSEGESTPSLLAQPPSSSLSFAGEDIDIPTYTPESEPSYVKVDLPPVAAPETRQRVNQMRAEEVEIHKAELEALFSEHKQQAYRLHAVICHSGGLSAGHYWVWIHDFERDVWHKYNDEKVTVCESTDTVLETLNSNGDPYYLCYVQDEKKLDLVRVPQRHASQDIDGDVVLPDAPGALNDQWNG</sequence>
<dbReference type="GO" id="GO:0061136">
    <property type="term" value="P:regulation of proteasomal protein catabolic process"/>
    <property type="evidence" value="ECO:0007669"/>
    <property type="project" value="TreeGrafter"/>
</dbReference>
<name>A0A9P6LER6_9PEZI</name>
<dbReference type="PANTHER" id="PTHR43982">
    <property type="entry name" value="UBIQUITIN CARBOXYL-TERMINAL HYDROLASE"/>
    <property type="match status" value="1"/>
</dbReference>
<dbReference type="PANTHER" id="PTHR43982:SF6">
    <property type="entry name" value="UBIQUITIN CARBOXYL-TERMINAL HYDROLASE 2-RELATED"/>
    <property type="match status" value="1"/>
</dbReference>
<evidence type="ECO:0000256" key="5">
    <source>
        <dbReference type="ARBA" id="ARBA00022801"/>
    </source>
</evidence>
<reference evidence="9" key="2">
    <citation type="submission" date="2020-11" db="EMBL/GenBank/DDBJ databases">
        <title>Whole genome sequencing of Colletotrichum sp.</title>
        <authorList>
            <person name="Li H."/>
        </authorList>
    </citation>
    <scope>NUCLEOTIDE SEQUENCE</scope>
    <source>
        <strain evidence="9">CkLH20</strain>
    </source>
</reference>
<comment type="caution">
    <text evidence="9">The sequence shown here is derived from an EMBL/GenBank/DDBJ whole genome shotgun (WGS) entry which is preliminary data.</text>
</comment>
<keyword evidence="4" id="KW-0833">Ubl conjugation pathway</keyword>
<feature type="compositionally biased region" description="Polar residues" evidence="7">
    <location>
        <begin position="1030"/>
        <end position="1039"/>
    </location>
</feature>
<dbReference type="InterPro" id="IPR001394">
    <property type="entry name" value="Peptidase_C19_UCH"/>
</dbReference>
<evidence type="ECO:0000256" key="3">
    <source>
        <dbReference type="ARBA" id="ARBA00022670"/>
    </source>
</evidence>
<dbReference type="Gene3D" id="3.90.70.10">
    <property type="entry name" value="Cysteine proteinases"/>
    <property type="match status" value="2"/>
</dbReference>
<keyword evidence="5 9" id="KW-0378">Hydrolase</keyword>
<dbReference type="GO" id="GO:0070628">
    <property type="term" value="F:proteasome binding"/>
    <property type="evidence" value="ECO:0007669"/>
    <property type="project" value="TreeGrafter"/>
</dbReference>
<feature type="compositionally biased region" description="Low complexity" evidence="7">
    <location>
        <begin position="1040"/>
        <end position="1054"/>
    </location>
</feature>
<feature type="compositionally biased region" description="Low complexity" evidence="7">
    <location>
        <begin position="757"/>
        <end position="774"/>
    </location>
</feature>
<feature type="region of interest" description="Disordered" evidence="7">
    <location>
        <begin position="1028"/>
        <end position="1071"/>
    </location>
</feature>
<dbReference type="GO" id="GO:0016579">
    <property type="term" value="P:protein deubiquitination"/>
    <property type="evidence" value="ECO:0007669"/>
    <property type="project" value="InterPro"/>
</dbReference>
<keyword evidence="6" id="KW-0788">Thiol protease</keyword>
<comment type="catalytic activity">
    <reaction evidence="1">
        <text>Thiol-dependent hydrolysis of ester, thioester, amide, peptide and isopeptide bonds formed by the C-terminal Gly of ubiquitin (a 76-residue protein attached to proteins as an intracellular targeting signal).</text>
        <dbReference type="EC" id="3.4.19.12"/>
    </reaction>
</comment>
<evidence type="ECO:0000256" key="1">
    <source>
        <dbReference type="ARBA" id="ARBA00000707"/>
    </source>
</evidence>
<evidence type="ECO:0000256" key="6">
    <source>
        <dbReference type="ARBA" id="ARBA00022807"/>
    </source>
</evidence>
<dbReference type="InterPro" id="IPR038765">
    <property type="entry name" value="Papain-like_cys_pep_sf"/>
</dbReference>
<dbReference type="PROSITE" id="PS00972">
    <property type="entry name" value="USP_1"/>
    <property type="match status" value="1"/>
</dbReference>
<accession>A0A9P6LER6</accession>
<evidence type="ECO:0000313" key="9">
    <source>
        <dbReference type="EMBL" id="KAF9873449.1"/>
    </source>
</evidence>
<feature type="region of interest" description="Disordered" evidence="7">
    <location>
        <begin position="757"/>
        <end position="824"/>
    </location>
</feature>
<dbReference type="PROSITE" id="PS50235">
    <property type="entry name" value="USP_3"/>
    <property type="match status" value="1"/>
</dbReference>
<keyword evidence="3" id="KW-0645">Protease</keyword>
<dbReference type="RefSeq" id="XP_038742910.1">
    <property type="nucleotide sequence ID" value="XM_038891623.1"/>
</dbReference>
<organism evidence="9 10">
    <name type="scientific">Colletotrichum karsti</name>
    <dbReference type="NCBI Taxonomy" id="1095194"/>
    <lineage>
        <taxon>Eukaryota</taxon>
        <taxon>Fungi</taxon>
        <taxon>Dikarya</taxon>
        <taxon>Ascomycota</taxon>
        <taxon>Pezizomycotina</taxon>
        <taxon>Sordariomycetes</taxon>
        <taxon>Hypocreomycetidae</taxon>
        <taxon>Glomerellales</taxon>
        <taxon>Glomerellaceae</taxon>
        <taxon>Colletotrichum</taxon>
        <taxon>Colletotrichum boninense species complex</taxon>
    </lineage>
</organism>
<proteinExistence type="predicted"/>
<dbReference type="AlphaFoldDB" id="A0A9P6LER6"/>
<feature type="compositionally biased region" description="Basic and acidic residues" evidence="7">
    <location>
        <begin position="779"/>
        <end position="792"/>
    </location>
</feature>
<dbReference type="PROSITE" id="PS00973">
    <property type="entry name" value="USP_2"/>
    <property type="match status" value="1"/>
</dbReference>
<feature type="compositionally biased region" description="Basic and acidic residues" evidence="7">
    <location>
        <begin position="706"/>
        <end position="715"/>
    </location>
</feature>
<evidence type="ECO:0000256" key="2">
    <source>
        <dbReference type="ARBA" id="ARBA00012759"/>
    </source>
</evidence>
<feature type="region of interest" description="Disordered" evidence="7">
    <location>
        <begin position="698"/>
        <end position="744"/>
    </location>
</feature>
<dbReference type="EMBL" id="JAATWM020000031">
    <property type="protein sequence ID" value="KAF9873449.1"/>
    <property type="molecule type" value="Genomic_DNA"/>
</dbReference>
<gene>
    <name evidence="9" type="ORF">CkaCkLH20_08908</name>
</gene>
<feature type="region of interest" description="Disordered" evidence="7">
    <location>
        <begin position="1"/>
        <end position="22"/>
    </location>
</feature>
<feature type="domain" description="USP" evidence="8">
    <location>
        <begin position="593"/>
        <end position="1181"/>
    </location>
</feature>
<dbReference type="SUPFAM" id="SSF54001">
    <property type="entry name" value="Cysteine proteinases"/>
    <property type="match status" value="1"/>
</dbReference>
<evidence type="ECO:0000256" key="7">
    <source>
        <dbReference type="SAM" id="MobiDB-lite"/>
    </source>
</evidence>
<keyword evidence="10" id="KW-1185">Reference proteome</keyword>
<dbReference type="GeneID" id="62164697"/>
<evidence type="ECO:0000313" key="10">
    <source>
        <dbReference type="Proteomes" id="UP000781932"/>
    </source>
</evidence>
<dbReference type="GO" id="GO:0043161">
    <property type="term" value="P:proteasome-mediated ubiquitin-dependent protein catabolic process"/>
    <property type="evidence" value="ECO:0007669"/>
    <property type="project" value="InterPro"/>
</dbReference>